<accession>A0A195D7E2</accession>
<dbReference type="EMBL" id="KQ976749">
    <property type="protein sequence ID" value="KYN08805.1"/>
    <property type="molecule type" value="Genomic_DNA"/>
</dbReference>
<dbReference type="Proteomes" id="UP000078542">
    <property type="component" value="Unassembled WGS sequence"/>
</dbReference>
<feature type="compositionally biased region" description="Basic and acidic residues" evidence="1">
    <location>
        <begin position="15"/>
        <end position="33"/>
    </location>
</feature>
<dbReference type="AlphaFoldDB" id="A0A195D7E2"/>
<name>A0A195D7E2_9HYME</name>
<keyword evidence="3" id="KW-1185">Reference proteome</keyword>
<protein>
    <submittedName>
        <fullName evidence="2">Uncharacterized protein</fullName>
    </submittedName>
</protein>
<gene>
    <name evidence="2" type="ORF">ALC62_00261</name>
</gene>
<feature type="region of interest" description="Disordered" evidence="1">
    <location>
        <begin position="1"/>
        <end position="33"/>
    </location>
</feature>
<organism evidence="2 3">
    <name type="scientific">Cyphomyrmex costatus</name>
    <dbReference type="NCBI Taxonomy" id="456900"/>
    <lineage>
        <taxon>Eukaryota</taxon>
        <taxon>Metazoa</taxon>
        <taxon>Ecdysozoa</taxon>
        <taxon>Arthropoda</taxon>
        <taxon>Hexapoda</taxon>
        <taxon>Insecta</taxon>
        <taxon>Pterygota</taxon>
        <taxon>Neoptera</taxon>
        <taxon>Endopterygota</taxon>
        <taxon>Hymenoptera</taxon>
        <taxon>Apocrita</taxon>
        <taxon>Aculeata</taxon>
        <taxon>Formicoidea</taxon>
        <taxon>Formicidae</taxon>
        <taxon>Myrmicinae</taxon>
        <taxon>Cyphomyrmex</taxon>
    </lineage>
</organism>
<reference evidence="2 3" key="1">
    <citation type="submission" date="2016-03" db="EMBL/GenBank/DDBJ databases">
        <title>Cyphomyrmex costatus WGS genome.</title>
        <authorList>
            <person name="Nygaard S."/>
            <person name="Hu H."/>
            <person name="Boomsma J."/>
            <person name="Zhang G."/>
        </authorList>
    </citation>
    <scope>NUCLEOTIDE SEQUENCE [LARGE SCALE GENOMIC DNA]</scope>
    <source>
        <strain evidence="2">MS0001</strain>
        <tissue evidence="2">Whole body</tissue>
    </source>
</reference>
<sequence length="79" mass="8972">MRLRAIRFARPTPTHQRDRRRDHENPREQDAVSRDCNRLQLLAACPVSRGGTTSDPWAMSAAMEAAGDHVLHRAVLQRS</sequence>
<evidence type="ECO:0000313" key="2">
    <source>
        <dbReference type="EMBL" id="KYN08805.1"/>
    </source>
</evidence>
<proteinExistence type="predicted"/>
<evidence type="ECO:0000256" key="1">
    <source>
        <dbReference type="SAM" id="MobiDB-lite"/>
    </source>
</evidence>
<evidence type="ECO:0000313" key="3">
    <source>
        <dbReference type="Proteomes" id="UP000078542"/>
    </source>
</evidence>